<dbReference type="PANTHER" id="PTHR13044">
    <property type="entry name" value="ACTIVATING TRANSCRIPTION FACTOR ATF 4/5"/>
    <property type="match status" value="1"/>
</dbReference>
<protein>
    <recommendedName>
        <fullName evidence="8">BZIP domain-containing protein</fullName>
    </recommendedName>
</protein>
<name>A0A2T7NZ79_POMCA</name>
<evidence type="ECO:0000256" key="3">
    <source>
        <dbReference type="ARBA" id="ARBA00023015"/>
    </source>
</evidence>
<dbReference type="Gene3D" id="1.20.5.170">
    <property type="match status" value="1"/>
</dbReference>
<dbReference type="GO" id="GO:0001228">
    <property type="term" value="F:DNA-binding transcription activator activity, RNA polymerase II-specific"/>
    <property type="evidence" value="ECO:0007669"/>
    <property type="project" value="TreeGrafter"/>
</dbReference>
<proteinExistence type="inferred from homology"/>
<feature type="domain" description="BZIP" evidence="8">
    <location>
        <begin position="368"/>
        <end position="428"/>
    </location>
</feature>
<dbReference type="GO" id="GO:0005634">
    <property type="term" value="C:nucleus"/>
    <property type="evidence" value="ECO:0007669"/>
    <property type="project" value="UniProtKB-SubCell"/>
</dbReference>
<dbReference type="InterPro" id="IPR046347">
    <property type="entry name" value="bZIP_sf"/>
</dbReference>
<dbReference type="EMBL" id="PZQS01000008">
    <property type="protein sequence ID" value="PVD26469.1"/>
    <property type="molecule type" value="Genomic_DNA"/>
</dbReference>
<organism evidence="9 10">
    <name type="scientific">Pomacea canaliculata</name>
    <name type="common">Golden apple snail</name>
    <dbReference type="NCBI Taxonomy" id="400727"/>
    <lineage>
        <taxon>Eukaryota</taxon>
        <taxon>Metazoa</taxon>
        <taxon>Spiralia</taxon>
        <taxon>Lophotrochozoa</taxon>
        <taxon>Mollusca</taxon>
        <taxon>Gastropoda</taxon>
        <taxon>Caenogastropoda</taxon>
        <taxon>Architaenioglossa</taxon>
        <taxon>Ampullarioidea</taxon>
        <taxon>Ampullariidae</taxon>
        <taxon>Pomacea</taxon>
    </lineage>
</organism>
<reference evidence="9 10" key="1">
    <citation type="submission" date="2018-04" db="EMBL/GenBank/DDBJ databases">
        <title>The genome of golden apple snail Pomacea canaliculata provides insight into stress tolerance and invasive adaptation.</title>
        <authorList>
            <person name="Liu C."/>
            <person name="Liu B."/>
            <person name="Ren Y."/>
            <person name="Zhang Y."/>
            <person name="Wang H."/>
            <person name="Li S."/>
            <person name="Jiang F."/>
            <person name="Yin L."/>
            <person name="Zhang G."/>
            <person name="Qian W."/>
            <person name="Fan W."/>
        </authorList>
    </citation>
    <scope>NUCLEOTIDE SEQUENCE [LARGE SCALE GENOMIC DNA]</scope>
    <source>
        <strain evidence="9">SZHN2017</strain>
        <tissue evidence="9">Muscle</tissue>
    </source>
</reference>
<dbReference type="CDD" id="cd14692">
    <property type="entry name" value="bZIP_ATF4"/>
    <property type="match status" value="1"/>
</dbReference>
<evidence type="ECO:0000256" key="2">
    <source>
        <dbReference type="ARBA" id="ARBA00007163"/>
    </source>
</evidence>
<evidence type="ECO:0000256" key="5">
    <source>
        <dbReference type="ARBA" id="ARBA00023163"/>
    </source>
</evidence>
<dbReference type="SUPFAM" id="SSF57959">
    <property type="entry name" value="Leucine zipper domain"/>
    <property type="match status" value="1"/>
</dbReference>
<keyword evidence="5" id="KW-0804">Transcription</keyword>
<feature type="compositionally biased region" description="Polar residues" evidence="7">
    <location>
        <begin position="174"/>
        <end position="184"/>
    </location>
</feature>
<keyword evidence="3" id="KW-0805">Transcription regulation</keyword>
<feature type="region of interest" description="Disordered" evidence="7">
    <location>
        <begin position="344"/>
        <end position="400"/>
    </location>
</feature>
<evidence type="ECO:0000256" key="4">
    <source>
        <dbReference type="ARBA" id="ARBA00023125"/>
    </source>
</evidence>
<sequence>MQNWLNESLLSLDSCDGPEVFDFFCDHDNAESNTAHPAGESFKPARETCLMSPPPFSLTCTDSNIFPSTSSRAHTPAPYPPSPYTHRYNPTPNGVVPSCSPAPPATPATPASFFYTAESPFADAHDLMCDLTNDGLASGVEDQMLKEEMLGEAENDKDGNMSYYVTDAVRGLSKVQTKGNNSMPTTSSTSSSSSSSTSARRTALTGPGRFLLEDHEVLLRPPRCPMSCPVLEASAMSVSEPTALGDRGSCEDFAEIPMLLLQNLQIVTAENLFLLFTRNFADRDLAELDPKMARAFQTSCQTGSLTPLIKEELKYTIMNRRHSAGQEEIVVQFPTPARYEVRGQADGGRAAGWEREERRSSQLNDEETKRRQVRLEKNRAAAARHREKKKANKRQDEEELGVLEARNTELRQAVEFLETEIRTLRSLLPPAPE</sequence>
<evidence type="ECO:0000313" key="9">
    <source>
        <dbReference type="EMBL" id="PVD26469.1"/>
    </source>
</evidence>
<evidence type="ECO:0000256" key="7">
    <source>
        <dbReference type="SAM" id="MobiDB-lite"/>
    </source>
</evidence>
<dbReference type="GO" id="GO:0000977">
    <property type="term" value="F:RNA polymerase II transcription regulatory region sequence-specific DNA binding"/>
    <property type="evidence" value="ECO:0007669"/>
    <property type="project" value="TreeGrafter"/>
</dbReference>
<feature type="region of interest" description="Disordered" evidence="7">
    <location>
        <begin position="174"/>
        <end position="205"/>
    </location>
</feature>
<keyword evidence="10" id="KW-1185">Reference proteome</keyword>
<dbReference type="InterPro" id="IPR004827">
    <property type="entry name" value="bZIP"/>
</dbReference>
<dbReference type="PROSITE" id="PS00036">
    <property type="entry name" value="BZIP_BASIC"/>
    <property type="match status" value="1"/>
</dbReference>
<comment type="subcellular location">
    <subcellularLocation>
        <location evidence="1">Nucleus</location>
    </subcellularLocation>
</comment>
<comment type="caution">
    <text evidence="9">The sequence shown here is derived from an EMBL/GenBank/DDBJ whole genome shotgun (WGS) entry which is preliminary data.</text>
</comment>
<evidence type="ECO:0000256" key="1">
    <source>
        <dbReference type="ARBA" id="ARBA00004123"/>
    </source>
</evidence>
<gene>
    <name evidence="9" type="ORF">C0Q70_14146</name>
</gene>
<feature type="compositionally biased region" description="Basic residues" evidence="7">
    <location>
        <begin position="382"/>
        <end position="392"/>
    </location>
</feature>
<dbReference type="PANTHER" id="PTHR13044:SF14">
    <property type="entry name" value="CRYPTOCEPHAL, ISOFORM A"/>
    <property type="match status" value="1"/>
</dbReference>
<evidence type="ECO:0000313" key="10">
    <source>
        <dbReference type="Proteomes" id="UP000245119"/>
    </source>
</evidence>
<comment type="similarity">
    <text evidence="2">Belongs to the bZIP family.</text>
</comment>
<feature type="compositionally biased region" description="Low complexity" evidence="7">
    <location>
        <begin position="185"/>
        <end position="198"/>
    </location>
</feature>
<dbReference type="PROSITE" id="PS50217">
    <property type="entry name" value="BZIP"/>
    <property type="match status" value="1"/>
</dbReference>
<keyword evidence="4" id="KW-0238">DNA-binding</keyword>
<accession>A0A2T7NZ79</accession>
<dbReference type="OrthoDB" id="2596881at2759"/>
<dbReference type="STRING" id="400727.A0A2T7NZ79"/>
<dbReference type="Pfam" id="PF07716">
    <property type="entry name" value="bZIP_2"/>
    <property type="match status" value="1"/>
</dbReference>
<dbReference type="SMART" id="SM00338">
    <property type="entry name" value="BRLZ"/>
    <property type="match status" value="1"/>
</dbReference>
<dbReference type="AlphaFoldDB" id="A0A2T7NZ79"/>
<feature type="compositionally biased region" description="Basic and acidic residues" evidence="7">
    <location>
        <begin position="352"/>
        <end position="379"/>
    </location>
</feature>
<evidence type="ECO:0000259" key="8">
    <source>
        <dbReference type="PROSITE" id="PS50217"/>
    </source>
</evidence>
<keyword evidence="6" id="KW-0539">Nucleus</keyword>
<dbReference type="Proteomes" id="UP000245119">
    <property type="component" value="Linkage Group LG8"/>
</dbReference>
<evidence type="ECO:0000256" key="6">
    <source>
        <dbReference type="ARBA" id="ARBA00023242"/>
    </source>
</evidence>